<dbReference type="Proteomes" id="UP001165190">
    <property type="component" value="Unassembled WGS sequence"/>
</dbReference>
<evidence type="ECO:0000256" key="3">
    <source>
        <dbReference type="ARBA" id="ARBA00061681"/>
    </source>
</evidence>
<organism evidence="5 6">
    <name type="scientific">Hibiscus trionum</name>
    <name type="common">Flower of an hour</name>
    <dbReference type="NCBI Taxonomy" id="183268"/>
    <lineage>
        <taxon>Eukaryota</taxon>
        <taxon>Viridiplantae</taxon>
        <taxon>Streptophyta</taxon>
        <taxon>Embryophyta</taxon>
        <taxon>Tracheophyta</taxon>
        <taxon>Spermatophyta</taxon>
        <taxon>Magnoliopsida</taxon>
        <taxon>eudicotyledons</taxon>
        <taxon>Gunneridae</taxon>
        <taxon>Pentapetalae</taxon>
        <taxon>rosids</taxon>
        <taxon>malvids</taxon>
        <taxon>Malvales</taxon>
        <taxon>Malvaceae</taxon>
        <taxon>Malvoideae</taxon>
        <taxon>Hibiscus</taxon>
    </lineage>
</organism>
<sequence>MFRREREREINELNGGPPCGQVRVLVVGDSGVGKTSLVHLIVKGSSTSCPPQTIGCTVGVKHATYGSPGSSSSSLKGDAERDFFIELWDVSGHERYKDCRSLFYSQINGVIFVHDLSQRRTKTSLQQWAAEIAATGTFSAPLSSGGPAGLPVPYIVIGNKADIAAKEGTRSSSGNLVDVALQWVEKQGFLPSSEELPLTESFPGSGGLIAAAKEARYDKEGLMRFFRMLIKRRYFPDDLSTPNTWSISPSPRISQRLDENSGDDHQLYKRTSLSGDPYKYNMLPPLPAQHNLTPPPTLYPQQPVSATENYNLPRFSFTGSQEINSSARSKRADINV</sequence>
<dbReference type="PROSITE" id="PS00675">
    <property type="entry name" value="SIGMA54_INTERACT_1"/>
    <property type="match status" value="1"/>
</dbReference>
<dbReference type="GO" id="GO:0003924">
    <property type="term" value="F:GTPase activity"/>
    <property type="evidence" value="ECO:0007669"/>
    <property type="project" value="InterPro"/>
</dbReference>
<dbReference type="InterPro" id="IPR025662">
    <property type="entry name" value="Sigma_54_int_dom_ATP-bd_1"/>
</dbReference>
<dbReference type="SMART" id="SM00175">
    <property type="entry name" value="RAB"/>
    <property type="match status" value="1"/>
</dbReference>
<name>A0A9W7GYX6_HIBTR</name>
<dbReference type="EMBL" id="BSYR01000004">
    <property type="protein sequence ID" value="GMI67193.1"/>
    <property type="molecule type" value="Genomic_DNA"/>
</dbReference>
<comment type="caution">
    <text evidence="5">The sequence shown here is derived from an EMBL/GenBank/DDBJ whole genome shotgun (WGS) entry which is preliminary data.</text>
</comment>
<dbReference type="FunFam" id="3.40.50.300:FF:000713">
    <property type="entry name" value="Ras-related small GTP-binding family protein"/>
    <property type="match status" value="1"/>
</dbReference>
<reference evidence="5" key="1">
    <citation type="submission" date="2023-05" db="EMBL/GenBank/DDBJ databases">
        <title>Genome and transcriptome analyses reveal genes involved in the formation of fine ridges on petal epidermal cells in Hibiscus trionum.</title>
        <authorList>
            <person name="Koshimizu S."/>
            <person name="Masuda S."/>
            <person name="Ishii T."/>
            <person name="Shirasu K."/>
            <person name="Hoshino A."/>
            <person name="Arita M."/>
        </authorList>
    </citation>
    <scope>NUCLEOTIDE SEQUENCE</scope>
    <source>
        <strain evidence="5">Hamamatsu line</strain>
    </source>
</reference>
<keyword evidence="6" id="KW-1185">Reference proteome</keyword>
<dbReference type="InterPro" id="IPR027417">
    <property type="entry name" value="P-loop_NTPase"/>
</dbReference>
<keyword evidence="2" id="KW-0342">GTP-binding</keyword>
<dbReference type="OrthoDB" id="5914890at2759"/>
<dbReference type="Gene3D" id="3.40.50.300">
    <property type="entry name" value="P-loop containing nucleotide triphosphate hydrolases"/>
    <property type="match status" value="1"/>
</dbReference>
<comment type="similarity">
    <text evidence="3">Belongs to the small GTPase superfamily.</text>
</comment>
<keyword evidence="1" id="KW-0547">Nucleotide-binding</keyword>
<dbReference type="Pfam" id="PF08477">
    <property type="entry name" value="Roc"/>
    <property type="match status" value="1"/>
</dbReference>
<evidence type="ECO:0000256" key="2">
    <source>
        <dbReference type="ARBA" id="ARBA00023134"/>
    </source>
</evidence>
<dbReference type="PROSITE" id="PS51419">
    <property type="entry name" value="RAB"/>
    <property type="match status" value="1"/>
</dbReference>
<accession>A0A9W7GYX6</accession>
<evidence type="ECO:0000256" key="1">
    <source>
        <dbReference type="ARBA" id="ARBA00022741"/>
    </source>
</evidence>
<evidence type="ECO:0000313" key="6">
    <source>
        <dbReference type="Proteomes" id="UP001165190"/>
    </source>
</evidence>
<dbReference type="AlphaFoldDB" id="A0A9W7GYX6"/>
<dbReference type="SUPFAM" id="SSF52540">
    <property type="entry name" value="P-loop containing nucleoside triphosphate hydrolases"/>
    <property type="match status" value="1"/>
</dbReference>
<feature type="compositionally biased region" description="Basic and acidic residues" evidence="4">
    <location>
        <begin position="255"/>
        <end position="265"/>
    </location>
</feature>
<proteinExistence type="inferred from homology"/>
<evidence type="ECO:0000313" key="5">
    <source>
        <dbReference type="EMBL" id="GMI67193.1"/>
    </source>
</evidence>
<protein>
    <submittedName>
        <fullName evidence="5">Light Insensitive Period1</fullName>
    </submittedName>
</protein>
<dbReference type="PANTHER" id="PTHR24073">
    <property type="entry name" value="DRAB5-RELATED"/>
    <property type="match status" value="1"/>
</dbReference>
<dbReference type="GO" id="GO:0005525">
    <property type="term" value="F:GTP binding"/>
    <property type="evidence" value="ECO:0007669"/>
    <property type="project" value="UniProtKB-KW"/>
</dbReference>
<gene>
    <name evidence="5" type="ORF">HRI_000388600</name>
</gene>
<evidence type="ECO:0000256" key="4">
    <source>
        <dbReference type="SAM" id="MobiDB-lite"/>
    </source>
</evidence>
<dbReference type="PRINTS" id="PR00449">
    <property type="entry name" value="RASTRNSFRMNG"/>
</dbReference>
<feature type="region of interest" description="Disordered" evidence="4">
    <location>
        <begin position="245"/>
        <end position="265"/>
    </location>
</feature>